<evidence type="ECO:0000256" key="6">
    <source>
        <dbReference type="ARBA" id="ARBA00022679"/>
    </source>
</evidence>
<evidence type="ECO:0000256" key="7">
    <source>
        <dbReference type="ARBA" id="ARBA00047471"/>
    </source>
</evidence>
<dbReference type="Gene3D" id="3.40.50.1000">
    <property type="entry name" value="HAD superfamily/HAD-like"/>
    <property type="match status" value="1"/>
</dbReference>
<dbReference type="GO" id="GO:0046524">
    <property type="term" value="F:sucrose-phosphate synthase activity"/>
    <property type="evidence" value="ECO:0007669"/>
    <property type="project" value="UniProtKB-UniRule"/>
</dbReference>
<comment type="caution">
    <text evidence="13">The sequence shown here is derived from an EMBL/GenBank/DDBJ whole genome shotgun (WGS) entry which is preliminary data.</text>
</comment>
<evidence type="ECO:0000256" key="9">
    <source>
        <dbReference type="SAM" id="MobiDB-lite"/>
    </source>
</evidence>
<dbReference type="Pfam" id="PF05116">
    <property type="entry name" value="S6PP"/>
    <property type="match status" value="1"/>
</dbReference>
<dbReference type="InterPro" id="IPR044161">
    <property type="entry name" value="SPS"/>
</dbReference>
<evidence type="ECO:0000256" key="8">
    <source>
        <dbReference type="RuleBase" id="RU368006"/>
    </source>
</evidence>
<evidence type="ECO:0000313" key="13">
    <source>
        <dbReference type="EMBL" id="KAF3440957.1"/>
    </source>
</evidence>
<dbReference type="AlphaFoldDB" id="A0A8K0E0G5"/>
<gene>
    <name evidence="13" type="ORF">FNV43_RR19243</name>
</gene>
<feature type="domain" description="Glycosyl transferase family 1" evidence="10">
    <location>
        <begin position="485"/>
        <end position="658"/>
    </location>
</feature>
<feature type="domain" description="Sucrose synthase first GT-B" evidence="11">
    <location>
        <begin position="181"/>
        <end position="443"/>
    </location>
</feature>
<protein>
    <recommendedName>
        <fullName evidence="4 8">Sucrose-phosphate synthase</fullName>
        <ecNumber evidence="4 8">2.4.1.14</ecNumber>
    </recommendedName>
</protein>
<dbReference type="SUPFAM" id="SSF56784">
    <property type="entry name" value="HAD-like"/>
    <property type="match status" value="1"/>
</dbReference>
<evidence type="ECO:0000256" key="3">
    <source>
        <dbReference type="ARBA" id="ARBA00011774"/>
    </source>
</evidence>
<dbReference type="Proteomes" id="UP000796880">
    <property type="component" value="Unassembled WGS sequence"/>
</dbReference>
<evidence type="ECO:0000256" key="2">
    <source>
        <dbReference type="ARBA" id="ARBA00006530"/>
    </source>
</evidence>
<evidence type="ECO:0000256" key="1">
    <source>
        <dbReference type="ARBA" id="ARBA00005027"/>
    </source>
</evidence>
<sequence length="1036" mass="117235">MAGNDWLNGYLEAILDVGTSSKKKNDGKLMEIAKFEEKAKEKLFSPTKYFVEEVVNSFDESDLHRTWIKVIATRNTRERSNRLENMCWRIWHLARKKKQIEWDDAQRLAKRRVEREQGRNDAADDLSELSEGEKEIRCDGNNTNNNVLDRSLSLKDDHIIPRINSDLQIWSDHDNKSRHLYIVLISLHGLVRGENMELGRDSDTGGQVKYVVELARALANTKGVYRVDLLTRQISSPEVDCSYGEPIEMLTCPPDGSGSCGAYIIRIPCGPRDEYIAKESLWPYIPEFVDGALSHVVNMARALGEQVNGGKPTWPYVIHGHYADAGEVAAHLSGALNVPMVLTGHSLGRNKFEQLLKQGRHSREDINSTYKIVRRIEAEELGIDASEMVVTSTRQEIEEQWGLYDGFDLKLERKLRVRRRRGVSCLGRYMPRMVVIPPGMDFSYVTSQDTMEGDGDLKSLIGSDRSQSKRHLPPIWSEIMRFFTNPHKPTILALSRPDPKKNVTTLLKAFGENHALRELANLTLILGNRDDIEEMPNSSSVVLTTVLKLVDRYDLYGQVAYPKHHKQSDVPDIYRLAAKTKGVFINPALVEPFGLTIIEAAAYGLPVVATKNGGPVDILKALNNGLLVDPHDQKAIEDALLKLVADKNLWSECRKNGLKNIHRFSWPEHCKNYLSHVEHCRNRHPTTRLEIMPIPEEPMSDSLKDVEDLSLRFSVDGDFKSNVGELDAATRQRELIEAITRKASSNGNAAANYCPGRRQRLFVIATDCYDSNGDWSETFQALITNVMKSANLGLGVGRIGFVLITGSSLQETTEALKRFQINIEDFDALACRSGSEIYYPWKDLILDADYEFHIEYRWPGENVRSMVTRLARVEGSAEDDIQEYMGASSTRCFSYSVKPGAEARRTDELRQRLRMRGFRCNLVYTRTASRLNVVPLFASRVQVLRYLSVRWGIDLSKMAVFVGERGDTDNDDLLAGLHKTLILRGSVEYGSEKLLRSEDSFKREDIIPHDSPNISFVESYEIHDISQALEAIGMNS</sequence>
<evidence type="ECO:0000256" key="4">
    <source>
        <dbReference type="ARBA" id="ARBA00012536"/>
    </source>
</evidence>
<evidence type="ECO:0000256" key="5">
    <source>
        <dbReference type="ARBA" id="ARBA00022676"/>
    </source>
</evidence>
<feature type="region of interest" description="Disordered" evidence="9">
    <location>
        <begin position="111"/>
        <end position="137"/>
    </location>
</feature>
<dbReference type="InterPro" id="IPR006380">
    <property type="entry name" value="SPP-like_dom"/>
</dbReference>
<proteinExistence type="inferred from homology"/>
<keyword evidence="14" id="KW-1185">Reference proteome</keyword>
<feature type="domain" description="Sucrose phosphatase-like" evidence="12">
    <location>
        <begin position="798"/>
        <end position="973"/>
    </location>
</feature>
<accession>A0A8K0E0G5</accession>
<comment type="similarity">
    <text evidence="2 8">Belongs to the glycosyltransferase 1 family.</text>
</comment>
<comment type="pathway">
    <text evidence="1 8">Glycan biosynthesis; sucrose biosynthesis; sucrose from D-fructose 6-phosphate and UDP-alpha-D-glucose: step 1/2.</text>
</comment>
<evidence type="ECO:0000259" key="12">
    <source>
        <dbReference type="Pfam" id="PF05116"/>
    </source>
</evidence>
<dbReference type="NCBIfam" id="TIGR02468">
    <property type="entry name" value="sucrsPsyn_pln"/>
    <property type="match status" value="1"/>
</dbReference>
<dbReference type="OrthoDB" id="512920at2759"/>
<evidence type="ECO:0000259" key="10">
    <source>
        <dbReference type="Pfam" id="PF00534"/>
    </source>
</evidence>
<keyword evidence="5 8" id="KW-0328">Glycosyltransferase</keyword>
<dbReference type="InterPro" id="IPR000368">
    <property type="entry name" value="Sucrose_synth_GT-B1"/>
</dbReference>
<dbReference type="SUPFAM" id="SSF53756">
    <property type="entry name" value="UDP-Glycosyltransferase/glycogen phosphorylase"/>
    <property type="match status" value="1"/>
</dbReference>
<dbReference type="Gene3D" id="3.90.1070.10">
    <property type="match status" value="1"/>
</dbReference>
<dbReference type="InterPro" id="IPR012819">
    <property type="entry name" value="SPS_pln"/>
</dbReference>
<dbReference type="GO" id="GO:0005986">
    <property type="term" value="P:sucrose biosynthetic process"/>
    <property type="evidence" value="ECO:0007669"/>
    <property type="project" value="UniProtKB-UniRule"/>
</dbReference>
<comment type="subunit">
    <text evidence="3 8">Homodimer or homotetramer.</text>
</comment>
<dbReference type="Pfam" id="PF00862">
    <property type="entry name" value="GT-B_Sucrose_synth"/>
    <property type="match status" value="1"/>
</dbReference>
<dbReference type="CDD" id="cd16419">
    <property type="entry name" value="HAD_SPS"/>
    <property type="match status" value="1"/>
</dbReference>
<dbReference type="PANTHER" id="PTHR46039">
    <property type="entry name" value="SUCROSE-PHOSPHATE SYNTHASE 3-RELATED"/>
    <property type="match status" value="1"/>
</dbReference>
<organism evidence="13 14">
    <name type="scientific">Rhamnella rubrinervis</name>
    <dbReference type="NCBI Taxonomy" id="2594499"/>
    <lineage>
        <taxon>Eukaryota</taxon>
        <taxon>Viridiplantae</taxon>
        <taxon>Streptophyta</taxon>
        <taxon>Embryophyta</taxon>
        <taxon>Tracheophyta</taxon>
        <taxon>Spermatophyta</taxon>
        <taxon>Magnoliopsida</taxon>
        <taxon>eudicotyledons</taxon>
        <taxon>Gunneridae</taxon>
        <taxon>Pentapetalae</taxon>
        <taxon>rosids</taxon>
        <taxon>fabids</taxon>
        <taxon>Rosales</taxon>
        <taxon>Rhamnaceae</taxon>
        <taxon>rhamnoid group</taxon>
        <taxon>Rhamneae</taxon>
        <taxon>Rhamnella</taxon>
    </lineage>
</organism>
<dbReference type="PANTHER" id="PTHR46039:SF1">
    <property type="entry name" value="SUCROSE-PHOSPHATE SYNTHASE 4"/>
    <property type="match status" value="1"/>
</dbReference>
<comment type="catalytic activity">
    <reaction evidence="7 8">
        <text>beta-D-fructose 6-phosphate + UDP-alpha-D-glucose = sucrose 6(F)-phosphate + UDP + H(+)</text>
        <dbReference type="Rhea" id="RHEA:22172"/>
        <dbReference type="ChEBI" id="CHEBI:15378"/>
        <dbReference type="ChEBI" id="CHEBI:57634"/>
        <dbReference type="ChEBI" id="CHEBI:57723"/>
        <dbReference type="ChEBI" id="CHEBI:58223"/>
        <dbReference type="ChEBI" id="CHEBI:58885"/>
        <dbReference type="EC" id="2.4.1.14"/>
    </reaction>
</comment>
<evidence type="ECO:0000313" key="14">
    <source>
        <dbReference type="Proteomes" id="UP000796880"/>
    </source>
</evidence>
<name>A0A8K0E0G5_9ROSA</name>
<comment type="function">
    <text evidence="8">Plays a role in photosynthetic sucrose synthesis by catalyzing the rate-limiting step of sucrose biosynthesis from UDP-glucose and fructose- 6-phosphate. Involved in the regulation of carbon partitioning in the leaves of plants. May regulate the synthesis of sucrose and therefore play a major role as a limiting factor in the export of photoassimilates out of the leaf. Plays a role for sucrose availability that is essential for plant growth and fiber elongation.</text>
</comment>
<dbReference type="CDD" id="cd03800">
    <property type="entry name" value="GT4_sucrose_synthase"/>
    <property type="match status" value="1"/>
</dbReference>
<dbReference type="Pfam" id="PF00534">
    <property type="entry name" value="Glycos_transf_1"/>
    <property type="match status" value="1"/>
</dbReference>
<dbReference type="EC" id="2.4.1.14" evidence="4 8"/>
<keyword evidence="6 8" id="KW-0808">Transferase</keyword>
<reference evidence="13" key="1">
    <citation type="submission" date="2020-03" db="EMBL/GenBank/DDBJ databases">
        <title>A high-quality chromosome-level genome assembly of a woody plant with both climbing and erect habits, Rhamnella rubrinervis.</title>
        <authorList>
            <person name="Lu Z."/>
            <person name="Yang Y."/>
            <person name="Zhu X."/>
            <person name="Sun Y."/>
        </authorList>
    </citation>
    <scope>NUCLEOTIDE SEQUENCE</scope>
    <source>
        <strain evidence="13">BYM</strain>
        <tissue evidence="13">Leaf</tissue>
    </source>
</reference>
<dbReference type="InterPro" id="IPR001296">
    <property type="entry name" value="Glyco_trans_1"/>
</dbReference>
<dbReference type="UniPathway" id="UPA00371">
    <property type="reaction ID" value="UER00545"/>
</dbReference>
<feature type="compositionally biased region" description="Basic and acidic residues" evidence="9">
    <location>
        <begin position="111"/>
        <end position="122"/>
    </location>
</feature>
<dbReference type="InterPro" id="IPR036412">
    <property type="entry name" value="HAD-like_sf"/>
</dbReference>
<dbReference type="EMBL" id="VOIH02000008">
    <property type="protein sequence ID" value="KAF3440957.1"/>
    <property type="molecule type" value="Genomic_DNA"/>
</dbReference>
<dbReference type="Gene3D" id="3.40.50.2000">
    <property type="entry name" value="Glycogen Phosphorylase B"/>
    <property type="match status" value="2"/>
</dbReference>
<dbReference type="InterPro" id="IPR023214">
    <property type="entry name" value="HAD_sf"/>
</dbReference>
<dbReference type="InterPro" id="IPR035659">
    <property type="entry name" value="SPS_C"/>
</dbReference>
<evidence type="ECO:0000259" key="11">
    <source>
        <dbReference type="Pfam" id="PF00862"/>
    </source>
</evidence>